<feature type="domain" description="SIS" evidence="9">
    <location>
        <begin position="37"/>
        <end position="180"/>
    </location>
</feature>
<dbReference type="Gene3D" id="3.40.50.10490">
    <property type="entry name" value="Glucose-6-phosphate isomerase like protein, domain 1"/>
    <property type="match status" value="1"/>
</dbReference>
<keyword evidence="5" id="KW-0479">Metal-binding</keyword>
<evidence type="ECO:0000313" key="10">
    <source>
        <dbReference type="EMBL" id="MBB6512292.1"/>
    </source>
</evidence>
<evidence type="ECO:0000256" key="2">
    <source>
        <dbReference type="ARBA" id="ARBA00022737"/>
    </source>
</evidence>
<gene>
    <name evidence="10" type="ORF">GGQ92_001073</name>
</gene>
<dbReference type="GO" id="GO:0097367">
    <property type="term" value="F:carbohydrate derivative binding"/>
    <property type="evidence" value="ECO:0007669"/>
    <property type="project" value="InterPro"/>
</dbReference>
<name>A0A841RJZ0_9BACI</name>
<dbReference type="CDD" id="cd05014">
    <property type="entry name" value="SIS_Kpsf"/>
    <property type="match status" value="1"/>
</dbReference>
<dbReference type="PANTHER" id="PTHR42745:SF1">
    <property type="entry name" value="ARABINOSE 5-PHOSPHATE ISOMERASE KDSD"/>
    <property type="match status" value="1"/>
</dbReference>
<sequence length="329" mass="35420">MSIHSTNILKEAKSVFDKEIESLETVREILDDNFESLVELIHQSNGRVIVTGMGKAGHIGRKIAATMSSLGTVAYFVHPAEGLHGDLGGITNDDIVIALSKSGESDEVIGLIPSIKQIGATLISVTCKDSSSLSDNADLKIVLPIKQEACTHQLAPTTSTTVMLVFGDALAVVLSKLNNFKPEDFAIFHPSGSLGKRLLLRVSSLMAEGENNPVVNASADLKETIMIMSSRGLGGVSVINDSGELVGLVTDGDLRRTIEQKNDTDILKLEASEIMTKNPTYINENEKAVKALEIMQSKDRQISILPVVNKQKKVVGMLRIHEVIRAGIV</sequence>
<dbReference type="InterPro" id="IPR000644">
    <property type="entry name" value="CBS_dom"/>
</dbReference>
<dbReference type="InterPro" id="IPR001347">
    <property type="entry name" value="SIS_dom"/>
</dbReference>
<comment type="similarity">
    <text evidence="1 4">Belongs to the SIS family. GutQ/KpsF subfamily.</text>
</comment>
<accession>A0A841RJZ0</accession>
<protein>
    <submittedName>
        <fullName evidence="10">Arabinose-5-phosphate isomerase</fullName>
        <ecNumber evidence="10">5.3.1.13</ecNumber>
    </submittedName>
</protein>
<evidence type="ECO:0000313" key="11">
    <source>
        <dbReference type="Proteomes" id="UP000572212"/>
    </source>
</evidence>
<keyword evidence="2" id="KW-0677">Repeat</keyword>
<dbReference type="Pfam" id="PF00571">
    <property type="entry name" value="CBS"/>
    <property type="match status" value="2"/>
</dbReference>
<dbReference type="EMBL" id="JACHON010000002">
    <property type="protein sequence ID" value="MBB6512292.1"/>
    <property type="molecule type" value="Genomic_DNA"/>
</dbReference>
<dbReference type="InterPro" id="IPR035474">
    <property type="entry name" value="SIS_Kpsf"/>
</dbReference>
<dbReference type="PROSITE" id="PS51464">
    <property type="entry name" value="SIS"/>
    <property type="match status" value="1"/>
</dbReference>
<dbReference type="GO" id="GO:1901135">
    <property type="term" value="P:carbohydrate derivative metabolic process"/>
    <property type="evidence" value="ECO:0007669"/>
    <property type="project" value="InterPro"/>
</dbReference>
<dbReference type="PROSITE" id="PS51371">
    <property type="entry name" value="CBS"/>
    <property type="match status" value="2"/>
</dbReference>
<dbReference type="AlphaFoldDB" id="A0A841RJZ0"/>
<organism evidence="10 11">
    <name type="scientific">Gracilibacillus halotolerans</name>
    <dbReference type="NCBI Taxonomy" id="74386"/>
    <lineage>
        <taxon>Bacteria</taxon>
        <taxon>Bacillati</taxon>
        <taxon>Bacillota</taxon>
        <taxon>Bacilli</taxon>
        <taxon>Bacillales</taxon>
        <taxon>Bacillaceae</taxon>
        <taxon>Gracilibacillus</taxon>
    </lineage>
</organism>
<dbReference type="FunFam" id="3.40.50.10490:FF:000011">
    <property type="entry name" value="Arabinose 5-phosphate isomerase"/>
    <property type="match status" value="1"/>
</dbReference>
<keyword evidence="5" id="KW-0862">Zinc</keyword>
<evidence type="ECO:0000256" key="7">
    <source>
        <dbReference type="PROSITE-ProRule" id="PRU00703"/>
    </source>
</evidence>
<feature type="domain" description="CBS" evidence="8">
    <location>
        <begin position="275"/>
        <end position="329"/>
    </location>
</feature>
<dbReference type="InterPro" id="IPR046348">
    <property type="entry name" value="SIS_dom_sf"/>
</dbReference>
<feature type="site" description="Catalytically relevant" evidence="6">
    <location>
        <position position="148"/>
    </location>
</feature>
<evidence type="ECO:0000256" key="3">
    <source>
        <dbReference type="ARBA" id="ARBA00023122"/>
    </source>
</evidence>
<keyword evidence="11" id="KW-1185">Reference proteome</keyword>
<dbReference type="Proteomes" id="UP000572212">
    <property type="component" value="Unassembled WGS sequence"/>
</dbReference>
<evidence type="ECO:0000259" key="8">
    <source>
        <dbReference type="PROSITE" id="PS51371"/>
    </source>
</evidence>
<reference evidence="10 11" key="1">
    <citation type="submission" date="2020-08" db="EMBL/GenBank/DDBJ databases">
        <title>Genomic Encyclopedia of Type Strains, Phase IV (KMG-IV): sequencing the most valuable type-strain genomes for metagenomic binning, comparative biology and taxonomic classification.</title>
        <authorList>
            <person name="Goeker M."/>
        </authorList>
    </citation>
    <scope>NUCLEOTIDE SEQUENCE [LARGE SCALE GENOMIC DNA]</scope>
    <source>
        <strain evidence="10 11">DSM 11805</strain>
    </source>
</reference>
<dbReference type="Gene3D" id="3.10.580.10">
    <property type="entry name" value="CBS-domain"/>
    <property type="match status" value="1"/>
</dbReference>
<dbReference type="InterPro" id="IPR004800">
    <property type="entry name" value="KdsD/KpsF-type"/>
</dbReference>
<evidence type="ECO:0000259" key="9">
    <source>
        <dbReference type="PROSITE" id="PS51464"/>
    </source>
</evidence>
<dbReference type="InterPro" id="IPR050986">
    <property type="entry name" value="GutQ/KpsF_isomerases"/>
</dbReference>
<dbReference type="SUPFAM" id="SSF53697">
    <property type="entry name" value="SIS domain"/>
    <property type="match status" value="1"/>
</dbReference>
<dbReference type="Pfam" id="PF01380">
    <property type="entry name" value="SIS"/>
    <property type="match status" value="1"/>
</dbReference>
<dbReference type="EC" id="5.3.1.13" evidence="10"/>
<evidence type="ECO:0000256" key="5">
    <source>
        <dbReference type="PIRSR" id="PIRSR004692-2"/>
    </source>
</evidence>
<evidence type="ECO:0000256" key="6">
    <source>
        <dbReference type="PIRSR" id="PIRSR004692-3"/>
    </source>
</evidence>
<keyword evidence="10" id="KW-0413">Isomerase</keyword>
<dbReference type="PANTHER" id="PTHR42745">
    <property type="match status" value="1"/>
</dbReference>
<comment type="caution">
    <text evidence="10">The sequence shown here is derived from an EMBL/GenBank/DDBJ whole genome shotgun (WGS) entry which is preliminary data.</text>
</comment>
<dbReference type="InterPro" id="IPR046342">
    <property type="entry name" value="CBS_dom_sf"/>
</dbReference>
<feature type="site" description="Catalytically relevant" evidence="6">
    <location>
        <position position="55"/>
    </location>
</feature>
<dbReference type="NCBIfam" id="TIGR00393">
    <property type="entry name" value="kpsF"/>
    <property type="match status" value="1"/>
</dbReference>
<dbReference type="CDD" id="cd04604">
    <property type="entry name" value="CBS_pair_SIS_assoc"/>
    <property type="match status" value="1"/>
</dbReference>
<dbReference type="SMART" id="SM00116">
    <property type="entry name" value="CBS"/>
    <property type="match status" value="2"/>
</dbReference>
<proteinExistence type="inferred from homology"/>
<dbReference type="RefSeq" id="WP_184245358.1">
    <property type="nucleotide sequence ID" value="NZ_BAAACU010000002.1"/>
</dbReference>
<dbReference type="PIRSF" id="PIRSF004692">
    <property type="entry name" value="KdsD_KpsF"/>
    <property type="match status" value="1"/>
</dbReference>
<feature type="site" description="Catalytically relevant" evidence="6">
    <location>
        <position position="107"/>
    </location>
</feature>
<keyword evidence="3 7" id="KW-0129">CBS domain</keyword>
<dbReference type="GO" id="GO:0046872">
    <property type="term" value="F:metal ion binding"/>
    <property type="evidence" value="ECO:0007669"/>
    <property type="project" value="UniProtKB-KW"/>
</dbReference>
<evidence type="ECO:0000256" key="4">
    <source>
        <dbReference type="PIRNR" id="PIRNR004692"/>
    </source>
</evidence>
<feature type="domain" description="CBS" evidence="8">
    <location>
        <begin position="206"/>
        <end position="264"/>
    </location>
</feature>
<feature type="site" description="Catalytically relevant" evidence="6">
    <location>
        <position position="189"/>
    </location>
</feature>
<feature type="binding site" evidence="5">
    <location>
        <position position="78"/>
    </location>
    <ligand>
        <name>Zn(2+)</name>
        <dbReference type="ChEBI" id="CHEBI:29105"/>
    </ligand>
</feature>
<evidence type="ECO:0000256" key="1">
    <source>
        <dbReference type="ARBA" id="ARBA00008165"/>
    </source>
</evidence>
<dbReference type="GO" id="GO:0019146">
    <property type="term" value="F:arabinose-5-phosphate isomerase activity"/>
    <property type="evidence" value="ECO:0007669"/>
    <property type="project" value="UniProtKB-EC"/>
</dbReference>
<dbReference type="GO" id="GO:0005975">
    <property type="term" value="P:carbohydrate metabolic process"/>
    <property type="evidence" value="ECO:0007669"/>
    <property type="project" value="InterPro"/>
</dbReference>